<dbReference type="Proteomes" id="UP000824881">
    <property type="component" value="Unassembled WGS sequence"/>
</dbReference>
<evidence type="ECO:0000313" key="1">
    <source>
        <dbReference type="EMBL" id="KAG9220287.1"/>
    </source>
</evidence>
<keyword evidence="2" id="KW-1185">Reference proteome</keyword>
<gene>
    <name evidence="1" type="ORF">CCMSSC00406_0006352</name>
</gene>
<protein>
    <submittedName>
        <fullName evidence="1">Uncharacterized protein</fullName>
    </submittedName>
</protein>
<evidence type="ECO:0000313" key="2">
    <source>
        <dbReference type="Proteomes" id="UP000824881"/>
    </source>
</evidence>
<comment type="caution">
    <text evidence="1">The sequence shown here is derived from an EMBL/GenBank/DDBJ whole genome shotgun (WGS) entry which is preliminary data.</text>
</comment>
<reference evidence="1 2" key="1">
    <citation type="journal article" date="2021" name="Appl. Environ. Microbiol.">
        <title>Genetic linkage and physical mapping for an oyster mushroom Pleurotus cornucopiae and QTL analysis for the trait cap color.</title>
        <authorList>
            <person name="Zhang Y."/>
            <person name="Gao W."/>
            <person name="Sonnenberg A."/>
            <person name="Chen Q."/>
            <person name="Zhang J."/>
            <person name="Huang C."/>
        </authorList>
    </citation>
    <scope>NUCLEOTIDE SEQUENCE [LARGE SCALE GENOMIC DNA]</scope>
    <source>
        <strain evidence="1">CCMSSC00406</strain>
    </source>
</reference>
<organism evidence="1 2">
    <name type="scientific">Pleurotus cornucopiae</name>
    <name type="common">Cornucopia mushroom</name>
    <dbReference type="NCBI Taxonomy" id="5321"/>
    <lineage>
        <taxon>Eukaryota</taxon>
        <taxon>Fungi</taxon>
        <taxon>Dikarya</taxon>
        <taxon>Basidiomycota</taxon>
        <taxon>Agaricomycotina</taxon>
        <taxon>Agaricomycetes</taxon>
        <taxon>Agaricomycetidae</taxon>
        <taxon>Agaricales</taxon>
        <taxon>Pleurotineae</taxon>
        <taxon>Pleurotaceae</taxon>
        <taxon>Pleurotus</taxon>
    </lineage>
</organism>
<dbReference type="EMBL" id="WQMT02000007">
    <property type="protein sequence ID" value="KAG9220287.1"/>
    <property type="molecule type" value="Genomic_DNA"/>
</dbReference>
<sequence>MLQYELFAGDSLPPKLEGFLKSGALIGSAIGQLLFGYLGDAFGRKAIYGKELLTVIFGTILCLSTPTGVLSPSNSLIYLASFRIIVGIGIGGDIPMSSSITADRTEPWKRGTVLAYIVSMQGWGSLVGSLVTIVVLAAYKHAVHDNGEINKLDAVWKITMGLSLVPAFATVYQRLTLPEPPLHSAARHKYIDRVDLSLNGTSATRELHSEPEEKLETGINVSIEDVPKPAHIREFLEYLSEGDHWKHLVGTCLCWFLTNIAFYGVNLNQNFVLEQIGFQGTTGAPWQKLFKIATGSLIITVLGFIPGYYFTIFTVHRLGRKWIQVQGALMTALFTAILAAKFHSLGKVAFIVCFSFLQDGRHTQFFFNFGTNMTSYIIPAELFPSRYRAFAQGLSAASGRCGAIFSSLFFNQLSKSVGTPVILWTKELLDKRSYIYSSRPRFVMLNELVGWSWLFAMMEYGDRWKQHRKLFQKEFHSNTATSRFNPQILKHTAKLLQHLLESPDDFMEHMNLTTVAIIMDIGYAIDVSSKEDPHIVTAEKALTGLNIASLHGAYLVESIPLLKYVPSWIPWAGFQNKAKEWKHYTDKMIKDPFAVVKKRMASGIYQPCFTSRRLEDIDESGDIAQQECLIQETAANLYAAGADTTTSAMISLVLALLIHPDIQAKAWREIDGVLEGKRLPSFEDMDRLPYVTAIAREVQRWQPVTPLAIPHLVTAEDEYKGYRIPANSIVIGNAWAMLHDDAKYPDPFAFKPERWLSPDGTLNPVMKEPNVVFGFGRRICPGRYLASSSIWITAAMLLSVFDFTHAVDEKGNRIEPSQKYCPGLIPSPLPFKCQIRPRSRATRALIQGAANT</sequence>
<name>A0ACB7IPV2_PLECO</name>
<proteinExistence type="predicted"/>
<accession>A0ACB7IPV2</accession>